<keyword evidence="2" id="KW-0963">Cytoplasm</keyword>
<reference evidence="4" key="2">
    <citation type="submission" date="2015-06" db="UniProtKB">
        <authorList>
            <consortium name="EnsemblMetazoa"/>
        </authorList>
    </citation>
    <scope>IDENTIFICATION</scope>
</reference>
<dbReference type="STRING" id="32264.T1L453"/>
<name>T1L453_TETUR</name>
<evidence type="ECO:0000313" key="4">
    <source>
        <dbReference type="EnsemblMetazoa" id="tetur37g00820.1"/>
    </source>
</evidence>
<accession>T1L453</accession>
<organism evidence="4 5">
    <name type="scientific">Tetranychus urticae</name>
    <name type="common">Two-spotted spider mite</name>
    <dbReference type="NCBI Taxonomy" id="32264"/>
    <lineage>
        <taxon>Eukaryota</taxon>
        <taxon>Metazoa</taxon>
        <taxon>Ecdysozoa</taxon>
        <taxon>Arthropoda</taxon>
        <taxon>Chelicerata</taxon>
        <taxon>Arachnida</taxon>
        <taxon>Acari</taxon>
        <taxon>Acariformes</taxon>
        <taxon>Trombidiformes</taxon>
        <taxon>Prostigmata</taxon>
        <taxon>Eleutherengona</taxon>
        <taxon>Raphignathae</taxon>
        <taxon>Tetranychoidea</taxon>
        <taxon>Tetranychidae</taxon>
        <taxon>Tetranychus</taxon>
    </lineage>
</organism>
<dbReference type="GO" id="GO:0005737">
    <property type="term" value="C:cytoplasm"/>
    <property type="evidence" value="ECO:0007669"/>
    <property type="project" value="UniProtKB-SubCell"/>
</dbReference>
<evidence type="ECO:0000256" key="1">
    <source>
        <dbReference type="ARBA" id="ARBA00004496"/>
    </source>
</evidence>
<dbReference type="PANTHER" id="PTHR21162:SF0">
    <property type="entry name" value="P53 AND DNA DAMAGE-REGULATED PROTEIN 1"/>
    <property type="match status" value="1"/>
</dbReference>
<dbReference type="EnsemblMetazoa" id="tetur37g00820.1">
    <property type="protein sequence ID" value="tetur37g00820.1"/>
    <property type="gene ID" value="tetur37g00820"/>
</dbReference>
<proteinExistence type="predicted"/>
<dbReference type="AlphaFoldDB" id="T1L453"/>
<keyword evidence="3" id="KW-0143">Chaperone</keyword>
<sequence length="136" mass="15927">MAKEESDLDKAMEILYDIEKVGEKIIIDKELIIDFDRRRNKNREALRSIQQKKPEKVWLCFGNMFVRAYTDKAKEIIEKDQAHLDTNINALRDSIKENYNDLKRIEGKETDDSFKLKALNSKEVEALSDLLPKVVL</sequence>
<evidence type="ECO:0000256" key="2">
    <source>
        <dbReference type="ARBA" id="ARBA00022490"/>
    </source>
</evidence>
<evidence type="ECO:0000256" key="3">
    <source>
        <dbReference type="ARBA" id="ARBA00023186"/>
    </source>
</evidence>
<keyword evidence="5" id="KW-1185">Reference proteome</keyword>
<dbReference type="CDD" id="cd22860">
    <property type="entry name" value="PDRG1"/>
    <property type="match status" value="1"/>
</dbReference>
<dbReference type="eggNOG" id="ENOG502S6V9">
    <property type="taxonomic scope" value="Eukaryota"/>
</dbReference>
<evidence type="ECO:0000313" key="5">
    <source>
        <dbReference type="Proteomes" id="UP000015104"/>
    </source>
</evidence>
<dbReference type="OrthoDB" id="20282at2759"/>
<dbReference type="Proteomes" id="UP000015104">
    <property type="component" value="Unassembled WGS sequence"/>
</dbReference>
<gene>
    <name evidence="4" type="primary">107370130</name>
</gene>
<comment type="subcellular location">
    <subcellularLocation>
        <location evidence="1">Cytoplasm</location>
    </subcellularLocation>
</comment>
<dbReference type="PANTHER" id="PTHR21162">
    <property type="entry name" value="P53 AND DNA DAMAGE-REGULATED PROTEIN"/>
    <property type="match status" value="1"/>
</dbReference>
<protein>
    <submittedName>
        <fullName evidence="4">Uncharacterized protein</fullName>
    </submittedName>
</protein>
<dbReference type="OMA" id="DEKAMVC"/>
<dbReference type="KEGG" id="tut:107370130"/>
<dbReference type="EMBL" id="CAEY01001063">
    <property type="status" value="NOT_ANNOTATED_CDS"/>
    <property type="molecule type" value="Genomic_DNA"/>
</dbReference>
<dbReference type="HOGENOM" id="CLU_132161_0_1_1"/>
<dbReference type="InterPro" id="IPR030482">
    <property type="entry name" value="PDRG1"/>
</dbReference>
<reference evidence="5" key="1">
    <citation type="submission" date="2011-08" db="EMBL/GenBank/DDBJ databases">
        <authorList>
            <person name="Rombauts S."/>
        </authorList>
    </citation>
    <scope>NUCLEOTIDE SEQUENCE</scope>
    <source>
        <strain evidence="5">London</strain>
    </source>
</reference>